<evidence type="ECO:0000313" key="2">
    <source>
        <dbReference type="EMBL" id="SKB02935.1"/>
    </source>
</evidence>
<organism evidence="2 3">
    <name type="scientific">Prosthecobacter debontii</name>
    <dbReference type="NCBI Taxonomy" id="48467"/>
    <lineage>
        <taxon>Bacteria</taxon>
        <taxon>Pseudomonadati</taxon>
        <taxon>Verrucomicrobiota</taxon>
        <taxon>Verrucomicrobiia</taxon>
        <taxon>Verrucomicrobiales</taxon>
        <taxon>Verrucomicrobiaceae</taxon>
        <taxon>Prosthecobacter</taxon>
    </lineage>
</organism>
<keyword evidence="1" id="KW-0472">Membrane</keyword>
<protein>
    <submittedName>
        <fullName evidence="2">Uncharacterized protein</fullName>
    </submittedName>
</protein>
<keyword evidence="1" id="KW-0812">Transmembrane</keyword>
<evidence type="ECO:0000313" key="3">
    <source>
        <dbReference type="Proteomes" id="UP000190774"/>
    </source>
</evidence>
<dbReference type="Gene3D" id="3.30.70.60">
    <property type="match status" value="1"/>
</dbReference>
<dbReference type="InterPro" id="IPR014717">
    <property type="entry name" value="Transl_elong_EF1B/ribsomal_bS6"/>
</dbReference>
<accession>A0A1T4YNU5</accession>
<dbReference type="RefSeq" id="WP_078814886.1">
    <property type="nucleotide sequence ID" value="NZ_FUYE01000014.1"/>
</dbReference>
<keyword evidence="1" id="KW-1133">Transmembrane helix</keyword>
<sequence length="174" mass="19839">MTASEQRLALGLGAVIVLGGAFIGLTKLKSWKQRVDARSIEVQTRRMEADDLLAQKDFWQQRSSWLTETQPEFTRRGEIDTSFLEQIESSATSHDIKLPQIQPIEPAERAGLISSSFTIEARGDWEAMNRWLHDLQKPDAYISIPILTMVPNEEDTSQVVVKMNIQKWFRLPPS</sequence>
<keyword evidence="3" id="KW-1185">Reference proteome</keyword>
<dbReference type="EMBL" id="FUYE01000014">
    <property type="protein sequence ID" value="SKB02935.1"/>
    <property type="molecule type" value="Genomic_DNA"/>
</dbReference>
<dbReference type="Proteomes" id="UP000190774">
    <property type="component" value="Unassembled WGS sequence"/>
</dbReference>
<reference evidence="3" key="1">
    <citation type="submission" date="2017-02" db="EMBL/GenBank/DDBJ databases">
        <authorList>
            <person name="Varghese N."/>
            <person name="Submissions S."/>
        </authorList>
    </citation>
    <scope>NUCLEOTIDE SEQUENCE [LARGE SCALE GENOMIC DNA]</scope>
    <source>
        <strain evidence="3">ATCC 700200</strain>
    </source>
</reference>
<proteinExistence type="predicted"/>
<dbReference type="AlphaFoldDB" id="A0A1T4YNU5"/>
<feature type="transmembrane region" description="Helical" evidence="1">
    <location>
        <begin position="6"/>
        <end position="25"/>
    </location>
</feature>
<gene>
    <name evidence="2" type="ORF">SAMN02745166_03717</name>
</gene>
<evidence type="ECO:0000256" key="1">
    <source>
        <dbReference type="SAM" id="Phobius"/>
    </source>
</evidence>
<name>A0A1T4YNU5_9BACT</name>
<dbReference type="OrthoDB" id="189939at2"/>
<dbReference type="STRING" id="48467.SAMN02745166_03717"/>